<dbReference type="Proteomes" id="UP000810207">
    <property type="component" value="Unassembled WGS sequence"/>
</dbReference>
<keyword evidence="2" id="KW-1185">Reference proteome</keyword>
<organism evidence="1 2">
    <name type="scientific">Paenibacillus xylanexedens</name>
    <dbReference type="NCBI Taxonomy" id="528191"/>
    <lineage>
        <taxon>Bacteria</taxon>
        <taxon>Bacillati</taxon>
        <taxon>Bacillota</taxon>
        <taxon>Bacilli</taxon>
        <taxon>Bacillales</taxon>
        <taxon>Paenibacillaceae</taxon>
        <taxon>Paenibacillus</taxon>
    </lineage>
</organism>
<accession>A0ABS4RRG2</accession>
<evidence type="ECO:0000313" key="2">
    <source>
        <dbReference type="Proteomes" id="UP000810207"/>
    </source>
</evidence>
<reference evidence="1 2" key="1">
    <citation type="submission" date="2021-03" db="EMBL/GenBank/DDBJ databases">
        <title>Genomic Encyclopedia of Type Strains, Phase IV (KMG-IV): sequencing the most valuable type-strain genomes for metagenomic binning, comparative biology and taxonomic classification.</title>
        <authorList>
            <person name="Goeker M."/>
        </authorList>
    </citation>
    <scope>NUCLEOTIDE SEQUENCE [LARGE SCALE GENOMIC DNA]</scope>
    <source>
        <strain evidence="1 2">DSM 21292</strain>
    </source>
</reference>
<protein>
    <submittedName>
        <fullName evidence="1">Uncharacterized protein</fullName>
    </submittedName>
</protein>
<gene>
    <name evidence="1" type="ORF">J2Z28_001932</name>
</gene>
<proteinExistence type="predicted"/>
<dbReference type="EMBL" id="JAGIKV010000006">
    <property type="protein sequence ID" value="MBP2245314.1"/>
    <property type="molecule type" value="Genomic_DNA"/>
</dbReference>
<sequence>MKVEVFITVEKVEDVEVIAKDLHEILCDNGITNSINITDEISE</sequence>
<evidence type="ECO:0000313" key="1">
    <source>
        <dbReference type="EMBL" id="MBP2245314.1"/>
    </source>
</evidence>
<name>A0ABS4RRG2_PAEXY</name>
<comment type="caution">
    <text evidence="1">The sequence shown here is derived from an EMBL/GenBank/DDBJ whole genome shotgun (WGS) entry which is preliminary data.</text>
</comment>